<dbReference type="Gene3D" id="1.20.140.160">
    <property type="match status" value="1"/>
</dbReference>
<dbReference type="STRING" id="1230341.AAV35_004435"/>
<evidence type="ECO:0000256" key="1">
    <source>
        <dbReference type="ARBA" id="ARBA00023015"/>
    </source>
</evidence>
<sequence length="191" mass="22590">MKNRSIEEFRKNNPTFMQQPIVRAFLQEERHLNLLQKHLQGDHQASILLDEKFRHYFYRAKIVSYLSNLIHYFSIDYDKRKNVDAQRFPLILNKPLDNNQEGDNQQLSEVLGGEEVPYDELVEENLEDVFTNPTLSKAVRKLTRKQKHVLSLFFIHELNNKEIAAYLGDSEQNVSNLKTRALQNIEKYAEK</sequence>
<dbReference type="AlphaFoldDB" id="K2GA70"/>
<proteinExistence type="predicted"/>
<keyword evidence="2" id="KW-0731">Sigma factor</keyword>
<evidence type="ECO:0000313" key="7">
    <source>
        <dbReference type="EMBL" id="EKE31232.1"/>
    </source>
</evidence>
<dbReference type="NCBIfam" id="TIGR02937">
    <property type="entry name" value="sigma70-ECF"/>
    <property type="match status" value="1"/>
</dbReference>
<reference evidence="6" key="3">
    <citation type="submission" date="2016-11" db="EMBL/GenBank/DDBJ databases">
        <title>Salimicrobium jeotgali MJ3, isolated from Myulchi jeot, a traditional Korean fermented seafood.</title>
        <authorList>
            <person name="Kim K.H."/>
            <person name="Jeon C.O."/>
            <person name="Jin H.M."/>
        </authorList>
    </citation>
    <scope>NUCLEOTIDE SEQUENCE</scope>
    <source>
        <strain evidence="6">MJ3</strain>
    </source>
</reference>
<protein>
    <submittedName>
        <fullName evidence="7">RNA polymerase sigma factor</fullName>
    </submittedName>
</protein>
<reference evidence="7 8" key="1">
    <citation type="journal article" date="2012" name="J. Bacteriol.">
        <title>Draft Genome Sequence of Salimicrobium sp. Strain MJ3, Isolated from Myulchi-Jeot, Korean Fermented Seafood.</title>
        <authorList>
            <person name="Lee S.H."/>
            <person name="Jung J.Y."/>
            <person name="Jeon C.O."/>
        </authorList>
    </citation>
    <scope>NUCLEOTIDE SEQUENCE [LARGE SCALE GENOMIC DNA]</scope>
    <source>
        <strain evidence="7 8">MJ3</strain>
    </source>
</reference>
<keyword evidence="8" id="KW-1185">Reference proteome</keyword>
<dbReference type="Pfam" id="PF04545">
    <property type="entry name" value="Sigma70_r4"/>
    <property type="match status" value="1"/>
</dbReference>
<keyword evidence="3" id="KW-0238">DNA-binding</keyword>
<keyword evidence="4" id="KW-0804">Transcription</keyword>
<accession>K2GA70</accession>
<evidence type="ECO:0000313" key="9">
    <source>
        <dbReference type="Proteomes" id="UP000092654"/>
    </source>
</evidence>
<dbReference type="PANTHER" id="PTHR30385:SF7">
    <property type="entry name" value="RNA POLYMERASE SIGMA FACTOR FLIA"/>
    <property type="match status" value="1"/>
</dbReference>
<dbReference type="InterPro" id="IPR014284">
    <property type="entry name" value="RNA_pol_sigma-70_dom"/>
</dbReference>
<evidence type="ECO:0000256" key="2">
    <source>
        <dbReference type="ARBA" id="ARBA00023082"/>
    </source>
</evidence>
<evidence type="ECO:0000256" key="3">
    <source>
        <dbReference type="ARBA" id="ARBA00023125"/>
    </source>
</evidence>
<evidence type="ECO:0000256" key="4">
    <source>
        <dbReference type="ARBA" id="ARBA00023163"/>
    </source>
</evidence>
<feature type="domain" description="RNA polymerase sigma-70 region 4" evidence="5">
    <location>
        <begin position="140"/>
        <end position="185"/>
    </location>
</feature>
<evidence type="ECO:0000313" key="8">
    <source>
        <dbReference type="Proteomes" id="UP000011746"/>
    </source>
</evidence>
<dbReference type="Proteomes" id="UP000011746">
    <property type="component" value="Unassembled WGS sequence"/>
</dbReference>
<evidence type="ECO:0000313" key="6">
    <source>
        <dbReference type="EMBL" id="AKG04104.1"/>
    </source>
</evidence>
<gene>
    <name evidence="6" type="ORF">AAV35_004435</name>
    <name evidence="7" type="ORF">MJ3_09688</name>
</gene>
<dbReference type="GO" id="GO:0006352">
    <property type="term" value="P:DNA-templated transcription initiation"/>
    <property type="evidence" value="ECO:0007669"/>
    <property type="project" value="InterPro"/>
</dbReference>
<dbReference type="GO" id="GO:0016987">
    <property type="term" value="F:sigma factor activity"/>
    <property type="evidence" value="ECO:0007669"/>
    <property type="project" value="UniProtKB-KW"/>
</dbReference>
<dbReference type="KEGG" id="sje:AAV35_004435"/>
<dbReference type="RefSeq" id="WP_008590917.1">
    <property type="nucleotide sequence ID" value="NZ_AMPQ01000013.1"/>
</dbReference>
<dbReference type="eggNOG" id="COG1191">
    <property type="taxonomic scope" value="Bacteria"/>
</dbReference>
<evidence type="ECO:0000259" key="5">
    <source>
        <dbReference type="Pfam" id="PF04545"/>
    </source>
</evidence>
<dbReference type="EMBL" id="CP011361">
    <property type="protein sequence ID" value="AKG04104.1"/>
    <property type="molecule type" value="Genomic_DNA"/>
</dbReference>
<keyword evidence="1" id="KW-0805">Transcription regulation</keyword>
<organism evidence="7 8">
    <name type="scientific">Salimicrobium jeotgali</name>
    <dbReference type="NCBI Taxonomy" id="1230341"/>
    <lineage>
        <taxon>Bacteria</taxon>
        <taxon>Bacillati</taxon>
        <taxon>Bacillota</taxon>
        <taxon>Bacilli</taxon>
        <taxon>Bacillales</taxon>
        <taxon>Bacillaceae</taxon>
        <taxon>Salimicrobium</taxon>
    </lineage>
</organism>
<dbReference type="GO" id="GO:0003677">
    <property type="term" value="F:DNA binding"/>
    <property type="evidence" value="ECO:0007669"/>
    <property type="project" value="UniProtKB-KW"/>
</dbReference>
<dbReference type="Proteomes" id="UP000092654">
    <property type="component" value="Chromosome"/>
</dbReference>
<dbReference type="InterPro" id="IPR013324">
    <property type="entry name" value="RNA_pol_sigma_r3/r4-like"/>
</dbReference>
<dbReference type="PATRIC" id="fig|1230341.3.peg.1989"/>
<reference evidence="9" key="2">
    <citation type="submission" date="2015-06" db="EMBL/GenBank/DDBJ databases">
        <title>Salimicrobium jeotgali MJ3, isolated from Myulchi jeot, a traditional Korean fermented seafood.</title>
        <authorList>
            <person name="Kim K.H."/>
            <person name="Jeon C.O."/>
            <person name="Jin H.M."/>
        </authorList>
    </citation>
    <scope>NUCLEOTIDE SEQUENCE [LARGE SCALE GENOMIC DNA]</scope>
    <source>
        <strain evidence="9">MJ3</strain>
    </source>
</reference>
<dbReference type="PANTHER" id="PTHR30385">
    <property type="entry name" value="SIGMA FACTOR F FLAGELLAR"/>
    <property type="match status" value="1"/>
</dbReference>
<name>K2GA70_9BACI</name>
<dbReference type="OrthoDB" id="2450987at2"/>
<dbReference type="SUPFAM" id="SSF88659">
    <property type="entry name" value="Sigma3 and sigma4 domains of RNA polymerase sigma factors"/>
    <property type="match status" value="1"/>
</dbReference>
<dbReference type="EMBL" id="AMPQ01000013">
    <property type="protein sequence ID" value="EKE31232.1"/>
    <property type="molecule type" value="Genomic_DNA"/>
</dbReference>
<dbReference type="InterPro" id="IPR007630">
    <property type="entry name" value="RNA_pol_sigma70_r4"/>
</dbReference>